<evidence type="ECO:0000313" key="3">
    <source>
        <dbReference type="Proteomes" id="UP000198510"/>
    </source>
</evidence>
<dbReference type="InterPro" id="IPR016181">
    <property type="entry name" value="Acyl_CoA_acyltransferase"/>
</dbReference>
<dbReference type="InterPro" id="IPR031165">
    <property type="entry name" value="GNAT_YJDJ"/>
</dbReference>
<dbReference type="PROSITE" id="PS51729">
    <property type="entry name" value="GNAT_YJDJ"/>
    <property type="match status" value="1"/>
</dbReference>
<name>A0A1G9TGC0_9BACT</name>
<evidence type="ECO:0000313" key="2">
    <source>
        <dbReference type="EMBL" id="SDM46801.1"/>
    </source>
</evidence>
<dbReference type="AlphaFoldDB" id="A0A1G9TGC0"/>
<organism evidence="2 3">
    <name type="scientific">Catalinimonas alkaloidigena</name>
    <dbReference type="NCBI Taxonomy" id="1075417"/>
    <lineage>
        <taxon>Bacteria</taxon>
        <taxon>Pseudomonadati</taxon>
        <taxon>Bacteroidota</taxon>
        <taxon>Cytophagia</taxon>
        <taxon>Cytophagales</taxon>
        <taxon>Catalimonadaceae</taxon>
        <taxon>Catalinimonas</taxon>
    </lineage>
</organism>
<dbReference type="RefSeq" id="WP_089687788.1">
    <property type="nucleotide sequence ID" value="NZ_FNFO01000014.1"/>
</dbReference>
<protein>
    <recommendedName>
        <fullName evidence="1">N-acetyltransferase domain-containing protein</fullName>
    </recommendedName>
</protein>
<dbReference type="Gene3D" id="3.40.630.30">
    <property type="match status" value="1"/>
</dbReference>
<keyword evidence="3" id="KW-1185">Reference proteome</keyword>
<dbReference type="PANTHER" id="PTHR31435">
    <property type="entry name" value="PROTEIN NATD1"/>
    <property type="match status" value="1"/>
</dbReference>
<dbReference type="InterPro" id="IPR045057">
    <property type="entry name" value="Gcn5-rel_NAT"/>
</dbReference>
<dbReference type="OrthoDB" id="9793389at2"/>
<evidence type="ECO:0000259" key="1">
    <source>
        <dbReference type="PROSITE" id="PS51729"/>
    </source>
</evidence>
<reference evidence="2 3" key="1">
    <citation type="submission" date="2016-10" db="EMBL/GenBank/DDBJ databases">
        <authorList>
            <person name="de Groot N.N."/>
        </authorList>
    </citation>
    <scope>NUCLEOTIDE SEQUENCE [LARGE SCALE GENOMIC DNA]</scope>
    <source>
        <strain evidence="2 3">DSM 25186</strain>
    </source>
</reference>
<gene>
    <name evidence="2" type="ORF">SAMN05421823_11412</name>
</gene>
<sequence length="99" mass="11384">MEVTHNPTEQRFEIRLDGERAELQYRIQGQQLYFLHTWVPEAIAGRGLASQLARAGLDYARQTGTSIVVLCPFVRAYLQRHPEYHDLPVGKLRLTAPRP</sequence>
<accession>A0A1G9TGC0</accession>
<feature type="domain" description="N-acetyltransferase" evidence="1">
    <location>
        <begin position="4"/>
        <end position="89"/>
    </location>
</feature>
<dbReference type="Proteomes" id="UP000198510">
    <property type="component" value="Unassembled WGS sequence"/>
</dbReference>
<proteinExistence type="predicted"/>
<dbReference type="STRING" id="1075417.SAMN05421823_11412"/>
<dbReference type="PANTHER" id="PTHR31435:SF9">
    <property type="entry name" value="PROTEIN NATD1"/>
    <property type="match status" value="1"/>
</dbReference>
<dbReference type="Pfam" id="PF14542">
    <property type="entry name" value="Acetyltransf_CG"/>
    <property type="match status" value="1"/>
</dbReference>
<dbReference type="EMBL" id="FNFO01000014">
    <property type="protein sequence ID" value="SDM46801.1"/>
    <property type="molecule type" value="Genomic_DNA"/>
</dbReference>
<dbReference type="SUPFAM" id="SSF55729">
    <property type="entry name" value="Acyl-CoA N-acyltransferases (Nat)"/>
    <property type="match status" value="1"/>
</dbReference>